<keyword evidence="1" id="KW-0349">Heme</keyword>
<evidence type="ECO:0000256" key="2">
    <source>
        <dbReference type="ARBA" id="ARBA00022723"/>
    </source>
</evidence>
<dbReference type="GO" id="GO:0006788">
    <property type="term" value="P:heme oxidation"/>
    <property type="evidence" value="ECO:0007669"/>
    <property type="project" value="InterPro"/>
</dbReference>
<dbReference type="PANTHER" id="PTHR35703:SF2">
    <property type="entry name" value="HEME OXYGENASE 1, CHLOROPLASTIC-RELATED"/>
    <property type="match status" value="1"/>
</dbReference>
<evidence type="ECO:0000256" key="5">
    <source>
        <dbReference type="SAM" id="SignalP"/>
    </source>
</evidence>
<accession>A0AAD2CTA0</accession>
<dbReference type="InterPro" id="IPR016951">
    <property type="entry name" value="Haem_Oase_decyc_pln"/>
</dbReference>
<dbReference type="GO" id="GO:0004392">
    <property type="term" value="F:heme oxygenase (decyclizing) activity"/>
    <property type="evidence" value="ECO:0007669"/>
    <property type="project" value="InterPro"/>
</dbReference>
<feature type="chain" id="PRO_5042076906" description="Heme oxygenase" evidence="5">
    <location>
        <begin position="20"/>
        <end position="264"/>
    </location>
</feature>
<keyword evidence="5" id="KW-0732">Signal</keyword>
<evidence type="ECO:0000313" key="6">
    <source>
        <dbReference type="EMBL" id="CAJ1943014.1"/>
    </source>
</evidence>
<dbReference type="Gene3D" id="1.20.910.10">
    <property type="entry name" value="Heme oxygenase-like"/>
    <property type="match status" value="1"/>
</dbReference>
<organism evidence="6 7">
    <name type="scientific">Cylindrotheca closterium</name>
    <dbReference type="NCBI Taxonomy" id="2856"/>
    <lineage>
        <taxon>Eukaryota</taxon>
        <taxon>Sar</taxon>
        <taxon>Stramenopiles</taxon>
        <taxon>Ochrophyta</taxon>
        <taxon>Bacillariophyta</taxon>
        <taxon>Bacillariophyceae</taxon>
        <taxon>Bacillariophycidae</taxon>
        <taxon>Bacillariales</taxon>
        <taxon>Bacillariaceae</taxon>
        <taxon>Cylindrotheca</taxon>
    </lineage>
</organism>
<dbReference type="InterPro" id="IPR016084">
    <property type="entry name" value="Haem_Oase-like_multi-hlx"/>
</dbReference>
<evidence type="ECO:0008006" key="8">
    <source>
        <dbReference type="Google" id="ProtNLM"/>
    </source>
</evidence>
<dbReference type="EMBL" id="CAKOGP040001112">
    <property type="protein sequence ID" value="CAJ1943014.1"/>
    <property type="molecule type" value="Genomic_DNA"/>
</dbReference>
<dbReference type="InterPro" id="IPR002051">
    <property type="entry name" value="Haem_Oase"/>
</dbReference>
<evidence type="ECO:0000256" key="1">
    <source>
        <dbReference type="ARBA" id="ARBA00022617"/>
    </source>
</evidence>
<feature type="signal peptide" evidence="5">
    <location>
        <begin position="1"/>
        <end position="19"/>
    </location>
</feature>
<dbReference type="Proteomes" id="UP001295423">
    <property type="component" value="Unassembled WGS sequence"/>
</dbReference>
<keyword evidence="4" id="KW-0408">Iron</keyword>
<proteinExistence type="predicted"/>
<dbReference type="GO" id="GO:0046872">
    <property type="term" value="F:metal ion binding"/>
    <property type="evidence" value="ECO:0007669"/>
    <property type="project" value="UniProtKB-KW"/>
</dbReference>
<sequence length="264" mass="29460">MKTTTIGILLLALVSESYAFSVLPSQNGLRTSIASHCTLCMSASEAPAVTGGFIETELRGQAMKLHTRAQAPKEGEAPEKKQVEPYTPTHADYLKFLVDSECIYQAFEDVVNELDELSVFRNTGLERVGALEQDIEFMVSEYNEERPAVGKPGLSYAKEIRTFGKGKKIPEFMCHFYNFYFAHTAGGRMIGKQMSSLLLDKKTLEFYKWDGDLNEIKTKVKNDIEEMVSHWSREQKDACVNETAGAFRGGGMINSYLSGGRSPH</sequence>
<keyword evidence="3" id="KW-0560">Oxidoreductase</keyword>
<dbReference type="AlphaFoldDB" id="A0AAD2CTA0"/>
<reference evidence="6" key="1">
    <citation type="submission" date="2023-08" db="EMBL/GenBank/DDBJ databases">
        <authorList>
            <person name="Audoor S."/>
            <person name="Bilcke G."/>
        </authorList>
    </citation>
    <scope>NUCLEOTIDE SEQUENCE</scope>
</reference>
<keyword evidence="2" id="KW-0479">Metal-binding</keyword>
<name>A0AAD2CTA0_9STRA</name>
<evidence type="ECO:0000313" key="7">
    <source>
        <dbReference type="Proteomes" id="UP001295423"/>
    </source>
</evidence>
<comment type="caution">
    <text evidence="6">The sequence shown here is derived from an EMBL/GenBank/DDBJ whole genome shotgun (WGS) entry which is preliminary data.</text>
</comment>
<dbReference type="SUPFAM" id="SSF48613">
    <property type="entry name" value="Heme oxygenase-like"/>
    <property type="match status" value="1"/>
</dbReference>
<evidence type="ECO:0000256" key="3">
    <source>
        <dbReference type="ARBA" id="ARBA00023002"/>
    </source>
</evidence>
<evidence type="ECO:0000256" key="4">
    <source>
        <dbReference type="ARBA" id="ARBA00023004"/>
    </source>
</evidence>
<dbReference type="CDD" id="cd19165">
    <property type="entry name" value="HemeO"/>
    <property type="match status" value="1"/>
</dbReference>
<keyword evidence="7" id="KW-1185">Reference proteome</keyword>
<gene>
    <name evidence="6" type="ORF">CYCCA115_LOCUS8234</name>
</gene>
<protein>
    <recommendedName>
        <fullName evidence="8">Heme oxygenase</fullName>
    </recommendedName>
</protein>
<dbReference type="PANTHER" id="PTHR35703">
    <property type="entry name" value="HEME OXYGENASE 1, CHLOROPLASTIC-RELATED"/>
    <property type="match status" value="1"/>
</dbReference>